<feature type="region of interest" description="Disordered" evidence="1">
    <location>
        <begin position="64"/>
        <end position="103"/>
    </location>
</feature>
<reference evidence="2" key="2">
    <citation type="submission" date="2012-06" db="EMBL/GenBank/DDBJ databases">
        <authorList>
            <person name="Yu Y."/>
            <person name="Currie J."/>
            <person name="Lomeli R."/>
            <person name="Angelova A."/>
            <person name="Collura K."/>
            <person name="Wissotski M."/>
            <person name="Campos D."/>
            <person name="Kudrna D."/>
            <person name="Golser W."/>
            <person name="Ashely E."/>
            <person name="Descour A."/>
            <person name="Fernandes J."/>
            <person name="Soderlund C."/>
            <person name="Walbot V."/>
        </authorList>
    </citation>
    <scope>NUCLEOTIDE SEQUENCE</scope>
    <source>
        <strain evidence="2">B73</strain>
    </source>
</reference>
<name>C4J2G5_MAIZE</name>
<sequence length="122" mass="13143">MRTPSRCHFSTSSLISAEVVASSESSNTWTRKFDLGQSRLQTAPMDCWYTSLSLHMGICTSTMGTPSGPASTSSLSAGSGGTGLTPLSLIQKQPRQSTRRSTLWTRKRRTQALVRNCSGGAR</sequence>
<dbReference type="EMBL" id="BT085012">
    <property type="protein sequence ID" value="ACR35365.1"/>
    <property type="molecule type" value="mRNA"/>
</dbReference>
<accession>C4J2G5</accession>
<proteinExistence type="evidence at transcript level"/>
<feature type="compositionally biased region" description="Low complexity" evidence="1">
    <location>
        <begin position="64"/>
        <end position="77"/>
    </location>
</feature>
<organism evidence="2">
    <name type="scientific">Zea mays</name>
    <name type="common">Maize</name>
    <dbReference type="NCBI Taxonomy" id="4577"/>
    <lineage>
        <taxon>Eukaryota</taxon>
        <taxon>Viridiplantae</taxon>
        <taxon>Streptophyta</taxon>
        <taxon>Embryophyta</taxon>
        <taxon>Tracheophyta</taxon>
        <taxon>Spermatophyta</taxon>
        <taxon>Magnoliopsida</taxon>
        <taxon>Liliopsida</taxon>
        <taxon>Poales</taxon>
        <taxon>Poaceae</taxon>
        <taxon>PACMAD clade</taxon>
        <taxon>Panicoideae</taxon>
        <taxon>Andropogonodae</taxon>
        <taxon>Andropogoneae</taxon>
        <taxon>Tripsacinae</taxon>
        <taxon>Zea</taxon>
    </lineage>
</organism>
<dbReference type="AlphaFoldDB" id="C4J2G5"/>
<reference evidence="2" key="1">
    <citation type="journal article" date="2009" name="PLoS Genet.">
        <title>Sequencing, mapping, and analysis of 27,455 maize full-length cDNAs.</title>
        <authorList>
            <person name="Soderlund C."/>
            <person name="Descour A."/>
            <person name="Kudrna D."/>
            <person name="Bomhoff M."/>
            <person name="Boyd L."/>
            <person name="Currie J."/>
            <person name="Angelova A."/>
            <person name="Collura K."/>
            <person name="Wissotski M."/>
            <person name="Ashley E."/>
            <person name="Morrow D."/>
            <person name="Fernandes J."/>
            <person name="Walbot V."/>
            <person name="Yu Y."/>
        </authorList>
    </citation>
    <scope>NUCLEOTIDE SEQUENCE</scope>
    <source>
        <strain evidence="2">B73</strain>
    </source>
</reference>
<feature type="compositionally biased region" description="Polar residues" evidence="1">
    <location>
        <begin position="90"/>
        <end position="103"/>
    </location>
</feature>
<evidence type="ECO:0000256" key="1">
    <source>
        <dbReference type="SAM" id="MobiDB-lite"/>
    </source>
</evidence>
<protein>
    <submittedName>
        <fullName evidence="2">Uncharacterized protein</fullName>
    </submittedName>
</protein>
<evidence type="ECO:0000313" key="2">
    <source>
        <dbReference type="EMBL" id="ACR35365.1"/>
    </source>
</evidence>